<proteinExistence type="predicted"/>
<name>A0AAN8WB77_9MAGN</name>
<dbReference type="PANTHER" id="PTHR24007">
    <property type="entry name" value="BRCA1-ASSOCIATED PROTEIN"/>
    <property type="match status" value="1"/>
</dbReference>
<accession>A0AAN8WB77</accession>
<dbReference type="InterPro" id="IPR011422">
    <property type="entry name" value="BRAP2/ETP1_RRM"/>
</dbReference>
<evidence type="ECO:0000259" key="1">
    <source>
        <dbReference type="Pfam" id="PF07576"/>
    </source>
</evidence>
<keyword evidence="3" id="KW-1185">Reference proteome</keyword>
<reference evidence="2 3" key="1">
    <citation type="submission" date="2023-12" db="EMBL/GenBank/DDBJ databases">
        <title>A high-quality genome assembly for Dillenia turbinata (Dilleniales).</title>
        <authorList>
            <person name="Chanderbali A."/>
        </authorList>
    </citation>
    <scope>NUCLEOTIDE SEQUENCE [LARGE SCALE GENOMIC DNA]</scope>
    <source>
        <strain evidence="2">LSX21</strain>
        <tissue evidence="2">Leaf</tissue>
    </source>
</reference>
<dbReference type="AlphaFoldDB" id="A0AAN8WB77"/>
<feature type="domain" description="BRCA1-associated 2/ETP1 RRM" evidence="1">
    <location>
        <begin position="71"/>
        <end position="157"/>
    </location>
</feature>
<dbReference type="Pfam" id="PF07576">
    <property type="entry name" value="BRAP2"/>
    <property type="match status" value="1"/>
</dbReference>
<protein>
    <submittedName>
        <fullName evidence="2">BRCA1-associated 2</fullName>
    </submittedName>
</protein>
<dbReference type="EMBL" id="JBAMMX010000003">
    <property type="protein sequence ID" value="KAK6945127.1"/>
    <property type="molecule type" value="Genomic_DNA"/>
</dbReference>
<evidence type="ECO:0000313" key="2">
    <source>
        <dbReference type="EMBL" id="KAK6945127.1"/>
    </source>
</evidence>
<dbReference type="GO" id="GO:0005737">
    <property type="term" value="C:cytoplasm"/>
    <property type="evidence" value="ECO:0007669"/>
    <property type="project" value="TreeGrafter"/>
</dbReference>
<evidence type="ECO:0000313" key="3">
    <source>
        <dbReference type="Proteomes" id="UP001370490"/>
    </source>
</evidence>
<gene>
    <name evidence="2" type="ORF">RJ641_026229</name>
</gene>
<dbReference type="Proteomes" id="UP001370490">
    <property type="component" value="Unassembled WGS sequence"/>
</dbReference>
<sequence>MAIFKIGAKMFTLRVHSVDAPQPIPDDGFATATATSTSNRSSDFLERKGVLHLYRPIIDLSPSSSSPNPNPNRNPLLFVFAIPNYISSSDFIRFCEIDVVYISELVIIRNDALEDRYSALIKFEDQLRADAFFGRFNGKKFSFAERDWIKILLGYRVHFVIILFNVLAFLNGPISHARYVDFVSNKKRNQHALFVGHQHQRTSGFKDMLSSIGLILSIPTLYVWTHRVWDYVGDRYVHRLNQSRADGKMGTMNSHCLSLEGGCGTCGCSGCSEDSGISGALYNSEVEVIVDEYNRLMATQMEAQRKNYESLILEAKSKREVALAEAVENVVASRMLDIQYNLEKSVEERNAAADTRDLKISLEFRITLDNISDSDGGIKGVNGPTRSIISVPSGKHKKTLKINSKTKLDNSSEDLIIIAKHPSIGMGRPGA</sequence>
<dbReference type="GO" id="GO:0061630">
    <property type="term" value="F:ubiquitin protein ligase activity"/>
    <property type="evidence" value="ECO:0007669"/>
    <property type="project" value="TreeGrafter"/>
</dbReference>
<dbReference type="GO" id="GO:0016567">
    <property type="term" value="P:protein ubiquitination"/>
    <property type="evidence" value="ECO:0007669"/>
    <property type="project" value="TreeGrafter"/>
</dbReference>
<dbReference type="GO" id="GO:0007265">
    <property type="term" value="P:Ras protein signal transduction"/>
    <property type="evidence" value="ECO:0007669"/>
    <property type="project" value="TreeGrafter"/>
</dbReference>
<dbReference type="PANTHER" id="PTHR24007:SF10">
    <property type="entry name" value="BRAP2 RING ZNF UBP DOMAIN-CONTAINING PROTEIN 1"/>
    <property type="match status" value="1"/>
</dbReference>
<organism evidence="2 3">
    <name type="scientific">Dillenia turbinata</name>
    <dbReference type="NCBI Taxonomy" id="194707"/>
    <lineage>
        <taxon>Eukaryota</taxon>
        <taxon>Viridiplantae</taxon>
        <taxon>Streptophyta</taxon>
        <taxon>Embryophyta</taxon>
        <taxon>Tracheophyta</taxon>
        <taxon>Spermatophyta</taxon>
        <taxon>Magnoliopsida</taxon>
        <taxon>eudicotyledons</taxon>
        <taxon>Gunneridae</taxon>
        <taxon>Pentapetalae</taxon>
        <taxon>Dilleniales</taxon>
        <taxon>Dilleniaceae</taxon>
        <taxon>Dillenia</taxon>
    </lineage>
</organism>
<comment type="caution">
    <text evidence="2">The sequence shown here is derived from an EMBL/GenBank/DDBJ whole genome shotgun (WGS) entry which is preliminary data.</text>
</comment>